<dbReference type="InterPro" id="IPR024704">
    <property type="entry name" value="SMC"/>
</dbReference>
<evidence type="ECO:0000256" key="3">
    <source>
        <dbReference type="ARBA" id="ARBA00005597"/>
    </source>
</evidence>
<dbReference type="CDD" id="cd03275">
    <property type="entry name" value="ABC_SMC1_euk"/>
    <property type="match status" value="2"/>
</dbReference>
<comment type="caution">
    <text evidence="13">The sequence shown here is derived from an EMBL/GenBank/DDBJ whole genome shotgun (WGS) entry which is preliminary data.</text>
</comment>
<feature type="coiled-coil region" evidence="11">
    <location>
        <begin position="1027"/>
        <end position="1054"/>
    </location>
</feature>
<keyword evidence="14" id="KW-1185">Reference proteome</keyword>
<keyword evidence="8 10" id="KW-0539">Nucleus</keyword>
<feature type="coiled-coil region" evidence="11">
    <location>
        <begin position="849"/>
        <end position="940"/>
    </location>
</feature>
<evidence type="ECO:0000256" key="2">
    <source>
        <dbReference type="ARBA" id="ARBA00004286"/>
    </source>
</evidence>
<keyword evidence="5" id="KW-0132">Cell division</keyword>
<keyword evidence="4" id="KW-0158">Chromosome</keyword>
<dbReference type="PANTHER" id="PTHR18937">
    <property type="entry name" value="STRUCTURAL MAINTENANCE OF CHROMOSOMES SMC FAMILY MEMBER"/>
    <property type="match status" value="1"/>
</dbReference>
<dbReference type="InterPro" id="IPR003395">
    <property type="entry name" value="RecF/RecN/SMC_N"/>
</dbReference>
<dbReference type="GO" id="GO:0003677">
    <property type="term" value="F:DNA binding"/>
    <property type="evidence" value="ECO:0007669"/>
    <property type="project" value="TreeGrafter"/>
</dbReference>
<dbReference type="Gene3D" id="3.30.70.1620">
    <property type="match status" value="1"/>
</dbReference>
<accession>A0A9P0VZN5</accession>
<evidence type="ECO:0000256" key="7">
    <source>
        <dbReference type="ARBA" id="ARBA00023054"/>
    </source>
</evidence>
<comment type="subcellular location">
    <subcellularLocation>
        <location evidence="2">Chromosome</location>
    </subcellularLocation>
    <subcellularLocation>
        <location evidence="1 10">Nucleus</location>
    </subcellularLocation>
</comment>
<dbReference type="SUPFAM" id="SSF57997">
    <property type="entry name" value="Tropomyosin"/>
    <property type="match status" value="1"/>
</dbReference>
<proteinExistence type="inferred from homology"/>
<evidence type="ECO:0000256" key="11">
    <source>
        <dbReference type="SAM" id="Coils"/>
    </source>
</evidence>
<evidence type="ECO:0000259" key="12">
    <source>
        <dbReference type="SMART" id="SM00968"/>
    </source>
</evidence>
<dbReference type="GO" id="GO:0007059">
    <property type="term" value="P:chromosome segregation"/>
    <property type="evidence" value="ECO:0007669"/>
    <property type="project" value="UniProtKB-ARBA"/>
</dbReference>
<dbReference type="GO" id="GO:0007062">
    <property type="term" value="P:sister chromatid cohesion"/>
    <property type="evidence" value="ECO:0007669"/>
    <property type="project" value="InterPro"/>
</dbReference>
<evidence type="ECO:0000256" key="6">
    <source>
        <dbReference type="ARBA" id="ARBA00022776"/>
    </source>
</evidence>
<dbReference type="SUPFAM" id="SSF75553">
    <property type="entry name" value="Smc hinge domain"/>
    <property type="match status" value="1"/>
</dbReference>
<protein>
    <recommendedName>
        <fullName evidence="10">Structural maintenance of chromosomes protein</fullName>
    </recommendedName>
</protein>
<dbReference type="AlphaFoldDB" id="A0A9P0VZN5"/>
<feature type="domain" description="SMC hinge" evidence="12">
    <location>
        <begin position="528"/>
        <end position="644"/>
    </location>
</feature>
<dbReference type="SUPFAM" id="SSF52540">
    <property type="entry name" value="P-loop containing nucleoside triphosphate hydrolases"/>
    <property type="match status" value="1"/>
</dbReference>
<dbReference type="PANTHER" id="PTHR18937:SF12">
    <property type="entry name" value="STRUCTURAL MAINTENANCE OF CHROMOSOMES PROTEIN"/>
    <property type="match status" value="1"/>
</dbReference>
<dbReference type="Gene3D" id="1.20.1060.20">
    <property type="match status" value="1"/>
</dbReference>
<keyword evidence="7 11" id="KW-0175">Coiled coil</keyword>
<dbReference type="EMBL" id="CAKXYY010000012">
    <property type="protein sequence ID" value="CAH2353727.1"/>
    <property type="molecule type" value="Genomic_DNA"/>
</dbReference>
<dbReference type="OrthoDB" id="5575062at2759"/>
<dbReference type="InterPro" id="IPR028468">
    <property type="entry name" value="Smc1_ABC"/>
</dbReference>
<dbReference type="Proteomes" id="UP000837801">
    <property type="component" value="Unassembled WGS sequence"/>
</dbReference>
<dbReference type="SMART" id="SM00968">
    <property type="entry name" value="SMC_hinge"/>
    <property type="match status" value="1"/>
</dbReference>
<feature type="coiled-coil region" evidence="11">
    <location>
        <begin position="249"/>
        <end position="367"/>
    </location>
</feature>
<dbReference type="InterPro" id="IPR036277">
    <property type="entry name" value="SMC_hinge_sf"/>
</dbReference>
<dbReference type="Pfam" id="PF06470">
    <property type="entry name" value="SMC_hinge"/>
    <property type="match status" value="1"/>
</dbReference>
<evidence type="ECO:0000313" key="14">
    <source>
        <dbReference type="Proteomes" id="UP000837801"/>
    </source>
</evidence>
<dbReference type="InterPro" id="IPR027417">
    <property type="entry name" value="P-loop_NTPase"/>
</dbReference>
<keyword evidence="6" id="KW-0498">Mitosis</keyword>
<dbReference type="GO" id="GO:0016887">
    <property type="term" value="F:ATP hydrolysis activity"/>
    <property type="evidence" value="ECO:0007669"/>
    <property type="project" value="InterPro"/>
</dbReference>
<comment type="similarity">
    <text evidence="3">Belongs to the SMC family. SMC1 subfamily.</text>
</comment>
<dbReference type="Gene3D" id="3.40.50.300">
    <property type="entry name" value="P-loop containing nucleotide triphosphate hydrolases"/>
    <property type="match status" value="2"/>
</dbReference>
<evidence type="ECO:0000256" key="5">
    <source>
        <dbReference type="ARBA" id="ARBA00022618"/>
    </source>
</evidence>
<evidence type="ECO:0000256" key="10">
    <source>
        <dbReference type="PIRNR" id="PIRNR005719"/>
    </source>
</evidence>
<sequence>MGRLIGLELNNFKSYRGTSTIGFGSSFFTSIIGPNGAGKSNMMDAISFVLGIKSSQLRSQNVKDLIYRGRIGETSDVGGEEGEEIVARRAYVSAIYEKDDGEKLTLQRLITSSNGSSEYRINGRAVTALQYSSILKRENILIKARNFLVFQGDVEAIASQSPKDLTSLIETISGSSEYTKEYDELVEQREAAHEEANSVFARKRVLNSESKQYKEQMLEQESFEKKLIEKYDLIKLINLYKLYHNEMKHKENVNEIKSEKAKLDSLKKKLKVEENSLKSLMSEYSKDQLKLKRIQTKIDTLKGDIEDRKRDIIPLEAQKKSVTNKINLCRNKIKEFEREIVKQTNQVKSVEKQLNEGKRMYDEFTKKVLEAATSGNISIDCQQEYESLRDLFLKSGGSQLEETLSLVSNEKDTILASISNLQKQVANSSKKTESIQSIIKDDLESKLSSLTTSINDILTLKKSKETTRSNLLTLKEEAKYKELQLNTQLRDILIKLDELSSQQRESQKQRKLRENVSMLKKMFPNQKTAIRGLVYDLVRPSESKYETSLSTLLGRNFDSIIVESTSIAYKCIEIFKERRCGVATFIPLDMVSNRIELGQLRRIGDCTPGLDVVEYDDSSLENAIEYIIGDAIVCDNIEIARKLKWDGSKRDLSNKIITLNGSIIDSFGLMTGGKQDKKVGDRAAAWDRNEWKKLSELKDELLAQLSDLNDSKPKMITIKQLVDEIDQLEDKLPLLRNQKQSIERVIKDRWQDVEYHKRIINENENLIKQKRDEIATKIDKEYEETNKKIRKLQDKIYTDFCNKFSFEGGIQGYEDLYGSALRSRTKEKSQYLKAITTLTSMLNFEKERLGDSELRKEKAAKQLEEYERLLLSQMEQIESMQSEKDELEAELEILTEEQLKVLSKKTAEKFKFIKSFESNVEDIQNETSEENKTILSLEENLLKIDSERLNILKNCKIENIILPLKEGELDQLSIEGGSEEVDCYGIDIDYDMVGTKLREAGFSTKVEAELQSKLEQVLIDLESLTPNAKAVERLRSAETKLKEFDRDFTKARQKENKILEKFNSVKNKRYELFMGAFKHISEQIDNTYKELTKSKLSTLGGSAYLTLEDEDEPYLAGIKYHAMPPMKRFRDMELLSGGEKTIAALALLFAIHSFQPSPFFVLDEVDAALDNSNVAKIANYIRKHAGPHFQFIVISLKNSLFEKSDALLGIYRDQVENSSRTVTLDLREYPEEPLTQDIRTQQVEA</sequence>
<dbReference type="PIRSF" id="PIRSF005719">
    <property type="entry name" value="SMC"/>
    <property type="match status" value="1"/>
</dbReference>
<organism evidence="13 14">
    <name type="scientific">[Candida] railenensis</name>
    <dbReference type="NCBI Taxonomy" id="45579"/>
    <lineage>
        <taxon>Eukaryota</taxon>
        <taxon>Fungi</taxon>
        <taxon>Dikarya</taxon>
        <taxon>Ascomycota</taxon>
        <taxon>Saccharomycotina</taxon>
        <taxon>Pichiomycetes</taxon>
        <taxon>Debaryomycetaceae</taxon>
        <taxon>Kurtzmaniella</taxon>
    </lineage>
</organism>
<feature type="coiled-coil region" evidence="11">
    <location>
        <begin position="718"/>
        <end position="745"/>
    </location>
</feature>
<name>A0A9P0VZN5_9ASCO</name>
<evidence type="ECO:0000256" key="1">
    <source>
        <dbReference type="ARBA" id="ARBA00004123"/>
    </source>
</evidence>
<dbReference type="GO" id="GO:0051301">
    <property type="term" value="P:cell division"/>
    <property type="evidence" value="ECO:0007669"/>
    <property type="project" value="UniProtKB-KW"/>
</dbReference>
<dbReference type="GO" id="GO:0008278">
    <property type="term" value="C:cohesin complex"/>
    <property type="evidence" value="ECO:0007669"/>
    <property type="project" value="InterPro"/>
</dbReference>
<reference evidence="13" key="1">
    <citation type="submission" date="2022-03" db="EMBL/GenBank/DDBJ databases">
        <authorList>
            <person name="Legras J.-L."/>
            <person name="Devillers H."/>
            <person name="Grondin C."/>
        </authorList>
    </citation>
    <scope>NUCLEOTIDE SEQUENCE</scope>
    <source>
        <strain evidence="13">CLIB 1423</strain>
    </source>
</reference>
<evidence type="ECO:0000256" key="9">
    <source>
        <dbReference type="ARBA" id="ARBA00023306"/>
    </source>
</evidence>
<dbReference type="GO" id="GO:0005524">
    <property type="term" value="F:ATP binding"/>
    <property type="evidence" value="ECO:0007669"/>
    <property type="project" value="InterPro"/>
</dbReference>
<evidence type="ECO:0000256" key="4">
    <source>
        <dbReference type="ARBA" id="ARBA00022454"/>
    </source>
</evidence>
<dbReference type="Pfam" id="PF02463">
    <property type="entry name" value="SMC_N"/>
    <property type="match status" value="1"/>
</dbReference>
<dbReference type="Gene3D" id="1.10.287.1490">
    <property type="match status" value="1"/>
</dbReference>
<gene>
    <name evidence="13" type="ORF">CLIB1423_12S01596</name>
</gene>
<dbReference type="GO" id="GO:0005634">
    <property type="term" value="C:nucleus"/>
    <property type="evidence" value="ECO:0007669"/>
    <property type="project" value="UniProtKB-SubCell"/>
</dbReference>
<evidence type="ECO:0000256" key="8">
    <source>
        <dbReference type="ARBA" id="ARBA00023242"/>
    </source>
</evidence>
<evidence type="ECO:0000313" key="13">
    <source>
        <dbReference type="EMBL" id="CAH2353727.1"/>
    </source>
</evidence>
<dbReference type="InterPro" id="IPR010935">
    <property type="entry name" value="SMC_hinge"/>
</dbReference>
<keyword evidence="9" id="KW-0131">Cell cycle</keyword>